<evidence type="ECO:0000256" key="2">
    <source>
        <dbReference type="SAM" id="SignalP"/>
    </source>
</evidence>
<feature type="region of interest" description="Disordered" evidence="1">
    <location>
        <begin position="43"/>
        <end position="106"/>
    </location>
</feature>
<feature type="signal peptide" evidence="2">
    <location>
        <begin position="1"/>
        <end position="34"/>
    </location>
</feature>
<proteinExistence type="predicted"/>
<evidence type="ECO:0000256" key="1">
    <source>
        <dbReference type="SAM" id="MobiDB-lite"/>
    </source>
</evidence>
<evidence type="ECO:0000313" key="4">
    <source>
        <dbReference type="Proteomes" id="UP000519023"/>
    </source>
</evidence>
<comment type="caution">
    <text evidence="3">The sequence shown here is derived from an EMBL/GenBank/DDBJ whole genome shotgun (WGS) entry which is preliminary data.</text>
</comment>
<dbReference type="RefSeq" id="WP_169572684.1">
    <property type="nucleotide sequence ID" value="NZ_JABBFV010000006.1"/>
</dbReference>
<keyword evidence="4" id="KW-1185">Reference proteome</keyword>
<feature type="chain" id="PRO_5030611694" evidence="2">
    <location>
        <begin position="35"/>
        <end position="264"/>
    </location>
</feature>
<evidence type="ECO:0000313" key="3">
    <source>
        <dbReference type="EMBL" id="NML10418.1"/>
    </source>
</evidence>
<name>A0A7X9ZRX7_9SPHN</name>
<protein>
    <submittedName>
        <fullName evidence="3">DUF1134 domain-containing protein</fullName>
    </submittedName>
</protein>
<sequence>MIGINGQIGGRIARATALVAALAGMALTPLAATAQVKTIDPNTAIDSDLAPPPPANTTPTDPGVDSSVRPGVTPYEAPADSATGNTATGAPVTTNSPPAALPPAESYQEDDLIGAAEGVFGKGAEGLAGLIEKVLKDQGRPNAYISGREASGAFVVGLRYGSGTLNHKVEGKREVYWTGPSIGFDVGGNAANTFVLVYNLYDSQELYHRFPAAEGTAYLVGGFTASYLRWGNVVLIPIRLGVGYRLGINAGYMKFSEKRTWLPF</sequence>
<reference evidence="3 4" key="1">
    <citation type="submission" date="2020-04" db="EMBL/GenBank/DDBJ databases">
        <title>Sphingobium sp. AR-3-1 isolated from Arctic soil.</title>
        <authorList>
            <person name="Dahal R.H."/>
            <person name="Chaudhary D.K."/>
        </authorList>
    </citation>
    <scope>NUCLEOTIDE SEQUENCE [LARGE SCALE GENOMIC DNA]</scope>
    <source>
        <strain evidence="3 4">AR-3-1</strain>
    </source>
</reference>
<keyword evidence="2" id="KW-0732">Signal</keyword>
<dbReference type="Pfam" id="PF06577">
    <property type="entry name" value="EipA"/>
    <property type="match status" value="1"/>
</dbReference>
<dbReference type="AlphaFoldDB" id="A0A7X9ZRX7"/>
<organism evidence="3 4">
    <name type="scientific">Sphingobium psychrophilum</name>
    <dbReference type="NCBI Taxonomy" id="2728834"/>
    <lineage>
        <taxon>Bacteria</taxon>
        <taxon>Pseudomonadati</taxon>
        <taxon>Pseudomonadota</taxon>
        <taxon>Alphaproteobacteria</taxon>
        <taxon>Sphingomonadales</taxon>
        <taxon>Sphingomonadaceae</taxon>
        <taxon>Sphingobium</taxon>
    </lineage>
</organism>
<dbReference type="Proteomes" id="UP000519023">
    <property type="component" value="Unassembled WGS sequence"/>
</dbReference>
<dbReference type="InterPro" id="IPR008325">
    <property type="entry name" value="EipA-like"/>
</dbReference>
<gene>
    <name evidence="3" type="ORF">HHL08_09690</name>
</gene>
<accession>A0A7X9ZRX7</accession>
<feature type="compositionally biased region" description="Polar residues" evidence="1">
    <location>
        <begin position="82"/>
        <end position="97"/>
    </location>
</feature>
<dbReference type="EMBL" id="JABBFV010000006">
    <property type="protein sequence ID" value="NML10418.1"/>
    <property type="molecule type" value="Genomic_DNA"/>
</dbReference>